<accession>A0A7I9Z3G2</accession>
<evidence type="ECO:0000256" key="1">
    <source>
        <dbReference type="SAM" id="MobiDB-lite"/>
    </source>
</evidence>
<dbReference type="Proteomes" id="UP000465301">
    <property type="component" value="Unassembled WGS sequence"/>
</dbReference>
<feature type="region of interest" description="Disordered" evidence="1">
    <location>
        <begin position="20"/>
        <end position="43"/>
    </location>
</feature>
<proteinExistence type="predicted"/>
<keyword evidence="3" id="KW-1185">Reference proteome</keyword>
<protein>
    <submittedName>
        <fullName evidence="2">Uncharacterized protein</fullName>
    </submittedName>
</protein>
<evidence type="ECO:0000313" key="3">
    <source>
        <dbReference type="Proteomes" id="UP000465301"/>
    </source>
</evidence>
<sequence>MSLVGSKFGKYEFRQLLGEGGKREASAAYDSDNGRTAPLRSPS</sequence>
<organism evidence="2 3">
    <name type="scientific">Mycobacterium timonense</name>
    <dbReference type="NCBI Taxonomy" id="701043"/>
    <lineage>
        <taxon>Bacteria</taxon>
        <taxon>Bacillati</taxon>
        <taxon>Actinomycetota</taxon>
        <taxon>Actinomycetes</taxon>
        <taxon>Mycobacteriales</taxon>
        <taxon>Mycobacteriaceae</taxon>
        <taxon>Mycobacterium</taxon>
        <taxon>Mycobacterium avium complex (MAC)</taxon>
    </lineage>
</organism>
<evidence type="ECO:0000313" key="2">
    <source>
        <dbReference type="EMBL" id="GFG95406.1"/>
    </source>
</evidence>
<name>A0A7I9Z3G2_9MYCO</name>
<dbReference type="AlphaFoldDB" id="A0A7I9Z3G2"/>
<dbReference type="EMBL" id="BLLA01000001">
    <property type="protein sequence ID" value="GFG95406.1"/>
    <property type="molecule type" value="Genomic_DNA"/>
</dbReference>
<reference evidence="2 3" key="1">
    <citation type="journal article" date="2019" name="Emerg. Microbes Infect.">
        <title>Comprehensive subspecies identification of 175 nontuberculous mycobacteria species based on 7547 genomic profiles.</title>
        <authorList>
            <person name="Matsumoto Y."/>
            <person name="Kinjo T."/>
            <person name="Motooka D."/>
            <person name="Nabeya D."/>
            <person name="Jung N."/>
            <person name="Uechi K."/>
            <person name="Horii T."/>
            <person name="Iida T."/>
            <person name="Fujita J."/>
            <person name="Nakamura S."/>
        </authorList>
    </citation>
    <scope>NUCLEOTIDE SEQUENCE [LARGE SCALE GENOMIC DNA]</scope>
    <source>
        <strain evidence="2 3">JCM 30726</strain>
    </source>
</reference>
<gene>
    <name evidence="2" type="ORF">MTIM_12850</name>
</gene>
<comment type="caution">
    <text evidence="2">The sequence shown here is derived from an EMBL/GenBank/DDBJ whole genome shotgun (WGS) entry which is preliminary data.</text>
</comment>